<gene>
    <name evidence="2" type="ordered locus">KNP414_06451</name>
</gene>
<accession>F8FN12</accession>
<keyword evidence="1" id="KW-0472">Membrane</keyword>
<dbReference type="KEGG" id="pms:KNP414_06451"/>
<dbReference type="Pfam" id="PF14209">
    <property type="entry name" value="DUF4321"/>
    <property type="match status" value="1"/>
</dbReference>
<dbReference type="Proteomes" id="UP000006620">
    <property type="component" value="Chromosome"/>
</dbReference>
<feature type="transmembrane region" description="Helical" evidence="1">
    <location>
        <begin position="58"/>
        <end position="77"/>
    </location>
</feature>
<sequence length="80" mass="9026">MKKNSLTLILLLLVCLIAGTLIGQLLAPYPYLGFLTKSVTLTWQPKADLLVIRYDLDLQIRLNLIGILGLALGFWIFRKL</sequence>
<dbReference type="AlphaFoldDB" id="F8FN12"/>
<dbReference type="RefSeq" id="WP_013920116.1">
    <property type="nucleotide sequence ID" value="NC_015690.1"/>
</dbReference>
<evidence type="ECO:0000256" key="1">
    <source>
        <dbReference type="SAM" id="Phobius"/>
    </source>
</evidence>
<keyword evidence="1" id="KW-1133">Transmembrane helix</keyword>
<keyword evidence="1" id="KW-0812">Transmembrane</keyword>
<reference evidence="3" key="1">
    <citation type="submission" date="2011-06" db="EMBL/GenBank/DDBJ databases">
        <title>Complete genome sequence of Paenibacillus mucilaginosus KNP414.</title>
        <authorList>
            <person name="Wang J."/>
            <person name="Hu S."/>
            <person name="Hu X."/>
            <person name="Zhang B."/>
            <person name="Dong D."/>
            <person name="Zhang S."/>
            <person name="Zhao K."/>
            <person name="Wu D."/>
        </authorList>
    </citation>
    <scope>NUCLEOTIDE SEQUENCE [LARGE SCALE GENOMIC DNA]</scope>
    <source>
        <strain evidence="3">KNP414</strain>
    </source>
</reference>
<organism evidence="2 3">
    <name type="scientific">Paenibacillus mucilaginosus (strain KNP414)</name>
    <dbReference type="NCBI Taxonomy" id="1036673"/>
    <lineage>
        <taxon>Bacteria</taxon>
        <taxon>Bacillati</taxon>
        <taxon>Bacillota</taxon>
        <taxon>Bacilli</taxon>
        <taxon>Bacillales</taxon>
        <taxon>Paenibacillaceae</taxon>
        <taxon>Paenibacillus</taxon>
    </lineage>
</organism>
<protein>
    <recommendedName>
        <fullName evidence="4">DUF4321 domain-containing protein</fullName>
    </recommendedName>
</protein>
<reference evidence="2 3" key="2">
    <citation type="journal article" date="2013" name="Genome Announc.">
        <title>Genome Sequence of Growth-Improving Paenibacillus mucilaginosus Strain KNP414.</title>
        <authorList>
            <person name="Lu J.J."/>
            <person name="Wang J.F."/>
            <person name="Hu X.F."/>
        </authorList>
    </citation>
    <scope>NUCLEOTIDE SEQUENCE [LARGE SCALE GENOMIC DNA]</scope>
    <source>
        <strain evidence="2 3">KNP414</strain>
    </source>
</reference>
<dbReference type="InterPro" id="IPR025470">
    <property type="entry name" value="DUF4321"/>
</dbReference>
<name>F8FN12_PAEMK</name>
<dbReference type="HOGENOM" id="CLU_166657_0_0_9"/>
<evidence type="ECO:0008006" key="4">
    <source>
        <dbReference type="Google" id="ProtNLM"/>
    </source>
</evidence>
<dbReference type="PATRIC" id="fig|1036673.3.peg.6009"/>
<evidence type="ECO:0000313" key="3">
    <source>
        <dbReference type="Proteomes" id="UP000006620"/>
    </source>
</evidence>
<evidence type="ECO:0000313" key="2">
    <source>
        <dbReference type="EMBL" id="AEI44972.1"/>
    </source>
</evidence>
<dbReference type="EMBL" id="CP002869">
    <property type="protein sequence ID" value="AEI44972.1"/>
    <property type="molecule type" value="Genomic_DNA"/>
</dbReference>
<proteinExistence type="predicted"/>